<protein>
    <submittedName>
        <fullName evidence="1">Uncharacterized protein</fullName>
    </submittedName>
</protein>
<dbReference type="AlphaFoldDB" id="A0AAI9HTR2"/>
<comment type="caution">
    <text evidence="1">The sequence shown here is derived from an EMBL/GenBank/DDBJ whole genome shotgun (WGS) entry which is preliminary data.</text>
</comment>
<gene>
    <name evidence="1" type="ORF">PN925_002992</name>
</gene>
<accession>A0AAI9HTR2</accession>
<organism evidence="1">
    <name type="scientific">Morganella morganii</name>
    <name type="common">Proteus morganii</name>
    <dbReference type="NCBI Taxonomy" id="582"/>
    <lineage>
        <taxon>Bacteria</taxon>
        <taxon>Pseudomonadati</taxon>
        <taxon>Pseudomonadota</taxon>
        <taxon>Gammaproteobacteria</taxon>
        <taxon>Enterobacterales</taxon>
        <taxon>Morganellaceae</taxon>
        <taxon>Morganella</taxon>
    </lineage>
</organism>
<name>A0AAI9HTR2_MORMO</name>
<dbReference type="EMBL" id="ABKJEP030000049">
    <property type="protein sequence ID" value="EMO9457595.1"/>
    <property type="molecule type" value="Genomic_DNA"/>
</dbReference>
<sequence>MADWDEIFNLTKSLFGIKDNTFSDYSSRSRDKNKLDSFKSELLFAYIFKTLQEIEPSRVKLICQSGENHPDLKLTIDGLMAHVEITKITKPENRFRDEHYCSLVPEDVLIQDEPKLHITSKITDKSKQYGKWLAKGIVDSNDSKIIAIDMGDLFPGTVSGPLLFAAYAFFKEELELVFDKKTGRQIGGGLPIARNEMKKKKNTDEGEKLVPIKHDDLLDGIISSSINGIIAYHRGTPASLHIININNDPLMELLYQKVSGFPGWKTEIIRHGILS</sequence>
<reference evidence="1" key="1">
    <citation type="submission" date="2024-02" db="EMBL/GenBank/DDBJ databases">
        <authorList>
            <consortium name="Clinical and Environmental Microbiology Branch: Whole genome sequencing antimicrobial resistance pathogens in the healthcare setting"/>
        </authorList>
    </citation>
    <scope>NUCLEOTIDE SEQUENCE</scope>
    <source>
        <strain evidence="1">2023KU-00017</strain>
    </source>
</reference>
<evidence type="ECO:0000313" key="1">
    <source>
        <dbReference type="EMBL" id="EMO9457595.1"/>
    </source>
</evidence>
<proteinExistence type="predicted"/>